<dbReference type="Pfam" id="PF00814">
    <property type="entry name" value="TsaD"/>
    <property type="match status" value="1"/>
</dbReference>
<feature type="domain" description="Gcp-like" evidence="1">
    <location>
        <begin position="36"/>
        <end position="129"/>
    </location>
</feature>
<proteinExistence type="predicted"/>
<sequence>MPSSQNLLALDTSGDRSTIGLRTASGLVFEAETDGSRKHGRDLIPCIRTLLEQAGIRPLELGTIGVGLGPGSYTGLRIGLTAARTLAYAAGARLVGFDSLEALAGNAPESATRVLVVGDAQRGDLYAAEFSREAPGAPLVARGPTRIEPLSEWSSRVEAGDFVLASGLKSPAMRSSLAALAAIDLDDPIHRATGRGLVELTLRLAENGPPGDLWGLEPNYLRRSAAEDQWDARAARP</sequence>
<dbReference type="PANTHER" id="PTHR11735">
    <property type="entry name" value="TRNA N6-ADENOSINE THREONYLCARBAMOYLTRANSFERASE"/>
    <property type="match status" value="1"/>
</dbReference>
<name>A0ABT6FH67_9BACT</name>
<protein>
    <submittedName>
        <fullName evidence="2">tRNA (Adenosine(37)-N6)-threonylcarbamoyltransferase complex dimerization subunit type 1 TsaB</fullName>
        <ecNumber evidence="2">2.3.1.234</ecNumber>
    </submittedName>
</protein>
<keyword evidence="3" id="KW-1185">Reference proteome</keyword>
<dbReference type="NCBIfam" id="TIGR03725">
    <property type="entry name" value="T6A_YeaZ"/>
    <property type="match status" value="1"/>
</dbReference>
<dbReference type="EMBL" id="JARRAG010000002">
    <property type="protein sequence ID" value="MDG3006733.1"/>
    <property type="molecule type" value="Genomic_DNA"/>
</dbReference>
<evidence type="ECO:0000313" key="3">
    <source>
        <dbReference type="Proteomes" id="UP001216907"/>
    </source>
</evidence>
<dbReference type="SUPFAM" id="SSF53067">
    <property type="entry name" value="Actin-like ATPase domain"/>
    <property type="match status" value="2"/>
</dbReference>
<dbReference type="Proteomes" id="UP001216907">
    <property type="component" value="Unassembled WGS sequence"/>
</dbReference>
<comment type="caution">
    <text evidence="2">The sequence shown here is derived from an EMBL/GenBank/DDBJ whole genome shotgun (WGS) entry which is preliminary data.</text>
</comment>
<accession>A0ABT6FH67</accession>
<keyword evidence="2" id="KW-0808">Transferase</keyword>
<dbReference type="Gene3D" id="3.30.420.40">
    <property type="match status" value="2"/>
</dbReference>
<keyword evidence="2" id="KW-0012">Acyltransferase</keyword>
<dbReference type="InterPro" id="IPR000905">
    <property type="entry name" value="Gcp-like_dom"/>
</dbReference>
<dbReference type="RefSeq" id="WP_277863026.1">
    <property type="nucleotide sequence ID" value="NZ_JARRAG010000002.1"/>
</dbReference>
<dbReference type="InterPro" id="IPR043129">
    <property type="entry name" value="ATPase_NBD"/>
</dbReference>
<evidence type="ECO:0000313" key="2">
    <source>
        <dbReference type="EMBL" id="MDG3006733.1"/>
    </source>
</evidence>
<dbReference type="GO" id="GO:0061711">
    <property type="term" value="F:tRNA N(6)-L-threonylcarbamoyladenine synthase activity"/>
    <property type="evidence" value="ECO:0007669"/>
    <property type="project" value="UniProtKB-EC"/>
</dbReference>
<dbReference type="CDD" id="cd24032">
    <property type="entry name" value="ASKHA_NBD_TsaB"/>
    <property type="match status" value="1"/>
</dbReference>
<dbReference type="InterPro" id="IPR022496">
    <property type="entry name" value="T6A_TsaB"/>
</dbReference>
<evidence type="ECO:0000259" key="1">
    <source>
        <dbReference type="Pfam" id="PF00814"/>
    </source>
</evidence>
<reference evidence="2 3" key="1">
    <citation type="submission" date="2023-03" db="EMBL/GenBank/DDBJ databases">
        <title>Paludisphaera mucosa sp. nov. a novel planctomycete from northern fen.</title>
        <authorList>
            <person name="Ivanova A."/>
        </authorList>
    </citation>
    <scope>NUCLEOTIDE SEQUENCE [LARGE SCALE GENOMIC DNA]</scope>
    <source>
        <strain evidence="2 3">Pla2</strain>
    </source>
</reference>
<dbReference type="EC" id="2.3.1.234" evidence="2"/>
<dbReference type="PANTHER" id="PTHR11735:SF11">
    <property type="entry name" value="TRNA THREONYLCARBAMOYLADENOSINE BIOSYNTHESIS PROTEIN TSAB"/>
    <property type="match status" value="1"/>
</dbReference>
<organism evidence="2 3">
    <name type="scientific">Paludisphaera mucosa</name>
    <dbReference type="NCBI Taxonomy" id="3030827"/>
    <lineage>
        <taxon>Bacteria</taxon>
        <taxon>Pseudomonadati</taxon>
        <taxon>Planctomycetota</taxon>
        <taxon>Planctomycetia</taxon>
        <taxon>Isosphaerales</taxon>
        <taxon>Isosphaeraceae</taxon>
        <taxon>Paludisphaera</taxon>
    </lineage>
</organism>
<gene>
    <name evidence="2" type="primary">tsaB</name>
    <name evidence="2" type="ORF">PZE19_23435</name>
</gene>